<reference evidence="5" key="1">
    <citation type="submission" date="2024-05" db="EMBL/GenBank/DDBJ databases">
        <title>Genome sequencing of novel strain.</title>
        <authorList>
            <person name="Ganbat D."/>
            <person name="Ganbat S."/>
            <person name="Lee S.-J."/>
        </authorList>
    </citation>
    <scope>NUCLEOTIDE SEQUENCE</scope>
    <source>
        <strain evidence="5">SMD15-11</strain>
    </source>
</reference>
<dbReference type="InterPro" id="IPR023214">
    <property type="entry name" value="HAD_sf"/>
</dbReference>
<evidence type="ECO:0000313" key="5">
    <source>
        <dbReference type="EMBL" id="XDT72777.1"/>
    </source>
</evidence>
<evidence type="ECO:0000256" key="3">
    <source>
        <dbReference type="ARBA" id="ARBA00022842"/>
    </source>
</evidence>
<dbReference type="Gene3D" id="1.10.150.240">
    <property type="entry name" value="Putative phosphatase, domain 2"/>
    <property type="match status" value="1"/>
</dbReference>
<dbReference type="InterPro" id="IPR006439">
    <property type="entry name" value="HAD-SF_hydro_IA"/>
</dbReference>
<dbReference type="InterPro" id="IPR050155">
    <property type="entry name" value="HAD-like_hydrolase_sf"/>
</dbReference>
<dbReference type="SFLD" id="SFLDG01135">
    <property type="entry name" value="C1.5.6:_HAD__Beta-PGM__Phospha"/>
    <property type="match status" value="1"/>
</dbReference>
<dbReference type="SFLD" id="SFLDS00003">
    <property type="entry name" value="Haloacid_Dehalogenase"/>
    <property type="match status" value="1"/>
</dbReference>
<dbReference type="EMBL" id="CP154858">
    <property type="protein sequence ID" value="XDT72777.1"/>
    <property type="molecule type" value="Genomic_DNA"/>
</dbReference>
<keyword evidence="2 5" id="KW-0378">Hydrolase</keyword>
<dbReference type="SUPFAM" id="SSF56784">
    <property type="entry name" value="HAD-like"/>
    <property type="match status" value="1"/>
</dbReference>
<dbReference type="InterPro" id="IPR036412">
    <property type="entry name" value="HAD-like_sf"/>
</dbReference>
<evidence type="ECO:0000256" key="2">
    <source>
        <dbReference type="ARBA" id="ARBA00022801"/>
    </source>
</evidence>
<dbReference type="NCBIfam" id="TIGR01549">
    <property type="entry name" value="HAD-SF-IA-v1"/>
    <property type="match status" value="1"/>
</dbReference>
<dbReference type="SFLD" id="SFLDG01129">
    <property type="entry name" value="C1.5:_HAD__Beta-PGM__Phosphata"/>
    <property type="match status" value="1"/>
</dbReference>
<dbReference type="InterPro" id="IPR041492">
    <property type="entry name" value="HAD_2"/>
</dbReference>
<dbReference type="AlphaFoldDB" id="A0AB39UXJ6"/>
<organism evidence="5">
    <name type="scientific">Thermohahella caldifontis</name>
    <dbReference type="NCBI Taxonomy" id="3142973"/>
    <lineage>
        <taxon>Bacteria</taxon>
        <taxon>Pseudomonadati</taxon>
        <taxon>Pseudomonadota</taxon>
        <taxon>Gammaproteobacteria</taxon>
        <taxon>Oceanospirillales</taxon>
        <taxon>Hahellaceae</taxon>
        <taxon>Thermohahella</taxon>
    </lineage>
</organism>
<dbReference type="Gene3D" id="3.40.50.1000">
    <property type="entry name" value="HAD superfamily/HAD-like"/>
    <property type="match status" value="1"/>
</dbReference>
<proteinExistence type="predicted"/>
<protein>
    <submittedName>
        <fullName evidence="5">HAD-IA family hydrolase</fullName>
    </submittedName>
</protein>
<dbReference type="Pfam" id="PF13419">
    <property type="entry name" value="HAD_2"/>
    <property type="match status" value="1"/>
</dbReference>
<evidence type="ECO:0000256" key="1">
    <source>
        <dbReference type="ARBA" id="ARBA00022723"/>
    </source>
</evidence>
<keyword evidence="3" id="KW-0460">Magnesium</keyword>
<dbReference type="PANTHER" id="PTHR43434:SF23">
    <property type="entry name" value="PHOSPHOGLYCOLATE PHOSPHATASE"/>
    <property type="match status" value="1"/>
</dbReference>
<dbReference type="InterPro" id="IPR023198">
    <property type="entry name" value="PGP-like_dom2"/>
</dbReference>
<dbReference type="GO" id="GO:0005829">
    <property type="term" value="C:cytosol"/>
    <property type="evidence" value="ECO:0007669"/>
    <property type="project" value="TreeGrafter"/>
</dbReference>
<evidence type="ECO:0000256" key="4">
    <source>
        <dbReference type="ARBA" id="ARBA00023277"/>
    </source>
</evidence>
<dbReference type="GO" id="GO:0046872">
    <property type="term" value="F:metal ion binding"/>
    <property type="evidence" value="ECO:0007669"/>
    <property type="project" value="UniProtKB-KW"/>
</dbReference>
<dbReference type="GO" id="GO:0006281">
    <property type="term" value="P:DNA repair"/>
    <property type="evidence" value="ECO:0007669"/>
    <property type="project" value="TreeGrafter"/>
</dbReference>
<name>A0AB39UXJ6_9GAMM</name>
<sequence>MTHPGQPGAVLFDLDGTLVDTAPDFHAVLTRLCKAHGRPAPGYEALHAVVSEGGRAMVTLAFGLPPDHPEFPDLHRAFLNAYSEQACHHSRLYEGADALLNWLDSQTLPWGIVTNKPRRFTEVIVDTLKLRPHAVVCPDDVPRAKPAPDALLKACDALGTETAATWYVGDHPRDVEAGQAAGCPTLGATWGYISDRHPPESWGADVLIPSPIALLNLLKQTLKLD</sequence>
<dbReference type="NCBIfam" id="TIGR01509">
    <property type="entry name" value="HAD-SF-IA-v3"/>
    <property type="match status" value="1"/>
</dbReference>
<dbReference type="KEGG" id="tcd:AAIA72_01980"/>
<dbReference type="GO" id="GO:0008967">
    <property type="term" value="F:phosphoglycolate phosphatase activity"/>
    <property type="evidence" value="ECO:0007669"/>
    <property type="project" value="TreeGrafter"/>
</dbReference>
<accession>A0AB39UXJ6</accession>
<keyword evidence="4" id="KW-0119">Carbohydrate metabolism</keyword>
<dbReference type="PANTHER" id="PTHR43434">
    <property type="entry name" value="PHOSPHOGLYCOLATE PHOSPHATASE"/>
    <property type="match status" value="1"/>
</dbReference>
<dbReference type="RefSeq" id="WP_369601781.1">
    <property type="nucleotide sequence ID" value="NZ_CP154858.1"/>
</dbReference>
<gene>
    <name evidence="5" type="ORF">AAIA72_01980</name>
</gene>
<keyword evidence="1" id="KW-0479">Metal-binding</keyword>